<dbReference type="InParanoid" id="D7FLV1"/>
<keyword evidence="7" id="KW-0863">Zinc-finger</keyword>
<comment type="subcellular location">
    <subcellularLocation>
        <location evidence="2">Membrane</location>
        <topology evidence="2">Multi-pass membrane protein</topology>
    </subcellularLocation>
</comment>
<name>D7FLV1_ECTSI</name>
<feature type="region of interest" description="Disordered" evidence="12">
    <location>
        <begin position="320"/>
        <end position="342"/>
    </location>
</feature>
<dbReference type="GO" id="GO:0061630">
    <property type="term" value="F:ubiquitin protein ligase activity"/>
    <property type="evidence" value="ECO:0007669"/>
    <property type="project" value="UniProtKB-EC"/>
</dbReference>
<dbReference type="AlphaFoldDB" id="D7FLV1"/>
<organism evidence="15 16">
    <name type="scientific">Ectocarpus siliculosus</name>
    <name type="common">Brown alga</name>
    <name type="synonym">Conferva siliculosa</name>
    <dbReference type="NCBI Taxonomy" id="2880"/>
    <lineage>
        <taxon>Eukaryota</taxon>
        <taxon>Sar</taxon>
        <taxon>Stramenopiles</taxon>
        <taxon>Ochrophyta</taxon>
        <taxon>PX clade</taxon>
        <taxon>Phaeophyceae</taxon>
        <taxon>Ectocarpales</taxon>
        <taxon>Ectocarpaceae</taxon>
        <taxon>Ectocarpus</taxon>
    </lineage>
</organism>
<keyword evidence="6" id="KW-0479">Metal-binding</keyword>
<evidence type="ECO:0000256" key="10">
    <source>
        <dbReference type="ARBA" id="ARBA00022989"/>
    </source>
</evidence>
<evidence type="ECO:0000313" key="15">
    <source>
        <dbReference type="EMBL" id="CBJ29787.1"/>
    </source>
</evidence>
<keyword evidence="8" id="KW-0833">Ubl conjugation pathway</keyword>
<keyword evidence="16" id="KW-1185">Reference proteome</keyword>
<evidence type="ECO:0000256" key="4">
    <source>
        <dbReference type="ARBA" id="ARBA00022679"/>
    </source>
</evidence>
<keyword evidence="9" id="KW-0862">Zinc</keyword>
<evidence type="ECO:0000256" key="13">
    <source>
        <dbReference type="SAM" id="Phobius"/>
    </source>
</evidence>
<accession>D7FLV1</accession>
<evidence type="ECO:0000256" key="5">
    <source>
        <dbReference type="ARBA" id="ARBA00022692"/>
    </source>
</evidence>
<keyword evidence="5 13" id="KW-0812">Transmembrane</keyword>
<dbReference type="OrthoDB" id="10409058at2759"/>
<sequence length="342" mass="36593">MRGPSNKSVAVLAVTASTGSLSLGYFLVRRFRRRLNQSKALRAGRVSRPDAASLAVGDYVRVRGTVSAGARTLQSPMKRVACVSYRVNVVRVVDSRTAKKKASVGGIWGVLGGIASVVPWLCSFAATAQVDTEKWDTVYQAISSRGETVQIFLDDHDSIADLEAVAQAGTGKRRPRVRVDLAGAEFFSMEQVASEFEAEKATGKVSSRTQLGYRTTEEVLAVGSRLIVLGEVGEDPEGAEGDVVLRKAAPSSILDLKTTSISRPFVASIKSEQGLLQEIERSGRIYFWLALPSVAVGLAFAYVGVLRVLATIEDRSVERPALTGSGHSAPPASKGLLGWRRG</sequence>
<proteinExistence type="predicted"/>
<dbReference type="GO" id="GO:0008270">
    <property type="term" value="F:zinc ion binding"/>
    <property type="evidence" value="ECO:0007669"/>
    <property type="project" value="UniProtKB-KW"/>
</dbReference>
<evidence type="ECO:0000256" key="12">
    <source>
        <dbReference type="SAM" id="MobiDB-lite"/>
    </source>
</evidence>
<dbReference type="EC" id="2.3.2.27" evidence="3"/>
<dbReference type="GO" id="GO:0016567">
    <property type="term" value="P:protein ubiquitination"/>
    <property type="evidence" value="ECO:0007669"/>
    <property type="project" value="InterPro"/>
</dbReference>
<dbReference type="Pfam" id="PF12483">
    <property type="entry name" value="GIDE"/>
    <property type="match status" value="1"/>
</dbReference>
<keyword evidence="10 13" id="KW-1133">Transmembrane helix</keyword>
<feature type="transmembrane region" description="Helical" evidence="13">
    <location>
        <begin position="285"/>
        <end position="309"/>
    </location>
</feature>
<comment type="catalytic activity">
    <reaction evidence="1">
        <text>S-ubiquitinyl-[E2 ubiquitin-conjugating enzyme]-L-cysteine + [acceptor protein]-L-lysine = [E2 ubiquitin-conjugating enzyme]-L-cysteine + N(6)-ubiquitinyl-[acceptor protein]-L-lysine.</text>
        <dbReference type="EC" id="2.3.2.27"/>
    </reaction>
</comment>
<feature type="domain" description="E3 Ubiquitin ligase MUL1-like" evidence="14">
    <location>
        <begin position="132"/>
        <end position="298"/>
    </location>
</feature>
<gene>
    <name evidence="15" type="ORF">Esi_0161_0053</name>
</gene>
<evidence type="ECO:0000256" key="8">
    <source>
        <dbReference type="ARBA" id="ARBA00022786"/>
    </source>
</evidence>
<evidence type="ECO:0000256" key="3">
    <source>
        <dbReference type="ARBA" id="ARBA00012483"/>
    </source>
</evidence>
<reference evidence="15 16" key="1">
    <citation type="journal article" date="2010" name="Nature">
        <title>The Ectocarpus genome and the independent evolution of multicellularity in brown algae.</title>
        <authorList>
            <person name="Cock J.M."/>
            <person name="Sterck L."/>
            <person name="Rouze P."/>
            <person name="Scornet D."/>
            <person name="Allen A.E."/>
            <person name="Amoutzias G."/>
            <person name="Anthouard V."/>
            <person name="Artiguenave F."/>
            <person name="Aury J.M."/>
            <person name="Badger J.H."/>
            <person name="Beszteri B."/>
            <person name="Billiau K."/>
            <person name="Bonnet E."/>
            <person name="Bothwell J.H."/>
            <person name="Bowler C."/>
            <person name="Boyen C."/>
            <person name="Brownlee C."/>
            <person name="Carrano C.J."/>
            <person name="Charrier B."/>
            <person name="Cho G.Y."/>
            <person name="Coelho S.M."/>
            <person name="Collen J."/>
            <person name="Corre E."/>
            <person name="Da Silva C."/>
            <person name="Delage L."/>
            <person name="Delaroque N."/>
            <person name="Dittami S.M."/>
            <person name="Doulbeau S."/>
            <person name="Elias M."/>
            <person name="Farnham G."/>
            <person name="Gachon C.M."/>
            <person name="Gschloessl B."/>
            <person name="Heesch S."/>
            <person name="Jabbari K."/>
            <person name="Jubin C."/>
            <person name="Kawai H."/>
            <person name="Kimura K."/>
            <person name="Kloareg B."/>
            <person name="Kupper F.C."/>
            <person name="Lang D."/>
            <person name="Le Bail A."/>
            <person name="Leblanc C."/>
            <person name="Lerouge P."/>
            <person name="Lohr M."/>
            <person name="Lopez P.J."/>
            <person name="Martens C."/>
            <person name="Maumus F."/>
            <person name="Michel G."/>
            <person name="Miranda-Saavedra D."/>
            <person name="Morales J."/>
            <person name="Moreau H."/>
            <person name="Motomura T."/>
            <person name="Nagasato C."/>
            <person name="Napoli C.A."/>
            <person name="Nelson D.R."/>
            <person name="Nyvall-Collen P."/>
            <person name="Peters A.F."/>
            <person name="Pommier C."/>
            <person name="Potin P."/>
            <person name="Poulain J."/>
            <person name="Quesneville H."/>
            <person name="Read B."/>
            <person name="Rensing S.A."/>
            <person name="Ritter A."/>
            <person name="Rousvoal S."/>
            <person name="Samanta M."/>
            <person name="Samson G."/>
            <person name="Schroeder D.C."/>
            <person name="Segurens B."/>
            <person name="Strittmatter M."/>
            <person name="Tonon T."/>
            <person name="Tregear J.W."/>
            <person name="Valentin K."/>
            <person name="von Dassow P."/>
            <person name="Yamagishi T."/>
            <person name="Van de Peer Y."/>
            <person name="Wincker P."/>
        </authorList>
    </citation>
    <scope>NUCLEOTIDE SEQUENCE [LARGE SCALE GENOMIC DNA]</scope>
    <source>
        <strain evidence="16">Ec32 / CCAP1310/4</strain>
    </source>
</reference>
<keyword evidence="11 13" id="KW-0472">Membrane</keyword>
<evidence type="ECO:0000256" key="6">
    <source>
        <dbReference type="ARBA" id="ARBA00022723"/>
    </source>
</evidence>
<keyword evidence="4" id="KW-0808">Transferase</keyword>
<dbReference type="EMBL" id="FN649760">
    <property type="protein sequence ID" value="CBJ29787.1"/>
    <property type="molecule type" value="Genomic_DNA"/>
</dbReference>
<evidence type="ECO:0000256" key="9">
    <source>
        <dbReference type="ARBA" id="ARBA00022833"/>
    </source>
</evidence>
<evidence type="ECO:0000259" key="14">
    <source>
        <dbReference type="Pfam" id="PF12483"/>
    </source>
</evidence>
<evidence type="ECO:0000256" key="1">
    <source>
        <dbReference type="ARBA" id="ARBA00000900"/>
    </source>
</evidence>
<evidence type="ECO:0000256" key="11">
    <source>
        <dbReference type="ARBA" id="ARBA00023136"/>
    </source>
</evidence>
<dbReference type="GO" id="GO:0016020">
    <property type="term" value="C:membrane"/>
    <property type="evidence" value="ECO:0007669"/>
    <property type="project" value="UniProtKB-SubCell"/>
</dbReference>
<evidence type="ECO:0000313" key="16">
    <source>
        <dbReference type="Proteomes" id="UP000002630"/>
    </source>
</evidence>
<evidence type="ECO:0000256" key="7">
    <source>
        <dbReference type="ARBA" id="ARBA00022771"/>
    </source>
</evidence>
<protein>
    <recommendedName>
        <fullName evidence="3">RING-type E3 ubiquitin transferase</fullName>
        <ecNumber evidence="3">2.3.2.27</ecNumber>
    </recommendedName>
</protein>
<evidence type="ECO:0000256" key="2">
    <source>
        <dbReference type="ARBA" id="ARBA00004141"/>
    </source>
</evidence>
<dbReference type="Proteomes" id="UP000002630">
    <property type="component" value="Unassembled WGS sequence"/>
</dbReference>
<dbReference type="InterPro" id="IPR022170">
    <property type="entry name" value="MUL1-like"/>
</dbReference>